<dbReference type="EMBL" id="OU503057">
    <property type="protein sequence ID" value="CAI9786536.1"/>
    <property type="molecule type" value="Genomic_DNA"/>
</dbReference>
<keyword evidence="5" id="KW-0653">Protein transport</keyword>
<keyword evidence="7" id="KW-0472">Membrane</keyword>
<dbReference type="AlphaFoldDB" id="A0AAD2EFS8"/>
<dbReference type="GO" id="GO:0006886">
    <property type="term" value="P:intracellular protein transport"/>
    <property type="evidence" value="ECO:0007669"/>
    <property type="project" value="InterPro"/>
</dbReference>
<evidence type="ECO:0000256" key="3">
    <source>
        <dbReference type="ARBA" id="ARBA00020984"/>
    </source>
</evidence>
<comment type="similarity">
    <text evidence="2">Belongs to the COG7 family.</text>
</comment>
<evidence type="ECO:0000256" key="2">
    <source>
        <dbReference type="ARBA" id="ARBA00005831"/>
    </source>
</evidence>
<dbReference type="InterPro" id="IPR019335">
    <property type="entry name" value="COG7"/>
</dbReference>
<reference evidence="9" key="1">
    <citation type="submission" date="2023-05" db="EMBL/GenBank/DDBJ databases">
        <authorList>
            <person name="Huff M."/>
        </authorList>
    </citation>
    <scope>NUCLEOTIDE SEQUENCE</scope>
</reference>
<organism evidence="9 10">
    <name type="scientific">Fraxinus pennsylvanica</name>
    <dbReference type="NCBI Taxonomy" id="56036"/>
    <lineage>
        <taxon>Eukaryota</taxon>
        <taxon>Viridiplantae</taxon>
        <taxon>Streptophyta</taxon>
        <taxon>Embryophyta</taxon>
        <taxon>Tracheophyta</taxon>
        <taxon>Spermatophyta</taxon>
        <taxon>Magnoliopsida</taxon>
        <taxon>eudicotyledons</taxon>
        <taxon>Gunneridae</taxon>
        <taxon>Pentapetalae</taxon>
        <taxon>asterids</taxon>
        <taxon>lamiids</taxon>
        <taxon>Lamiales</taxon>
        <taxon>Oleaceae</taxon>
        <taxon>Oleeae</taxon>
        <taxon>Fraxinus</taxon>
    </lineage>
</organism>
<dbReference type="GO" id="GO:0006890">
    <property type="term" value="P:retrograde vesicle-mediated transport, Golgi to endoplasmic reticulum"/>
    <property type="evidence" value="ECO:0007669"/>
    <property type="project" value="TreeGrafter"/>
</dbReference>
<keyword evidence="6" id="KW-0333">Golgi apparatus</keyword>
<dbReference type="PANTHER" id="PTHR21443">
    <property type="entry name" value="CONSERVED OLIGOMERIC GOLGI COMPLEX COMPONENT 7"/>
    <property type="match status" value="1"/>
</dbReference>
<evidence type="ECO:0000313" key="10">
    <source>
        <dbReference type="Proteomes" id="UP000834106"/>
    </source>
</evidence>
<protein>
    <recommendedName>
        <fullName evidence="3">Conserved oligomeric Golgi complex subunit 7</fullName>
    </recommendedName>
    <alternativeName>
        <fullName evidence="8">Component of oligomeric Golgi complex 7</fullName>
    </alternativeName>
</protein>
<evidence type="ECO:0000313" key="9">
    <source>
        <dbReference type="EMBL" id="CAI9786536.1"/>
    </source>
</evidence>
<comment type="subcellular location">
    <subcellularLocation>
        <location evidence="1">Golgi apparatus membrane</location>
        <topology evidence="1">Peripheral membrane protein</topology>
    </subcellularLocation>
</comment>
<evidence type="ECO:0000256" key="5">
    <source>
        <dbReference type="ARBA" id="ARBA00022927"/>
    </source>
</evidence>
<accession>A0AAD2EFS8</accession>
<sequence length="156" mass="17007">MLKGNTNTAAGEGVNGTEIAGIISSYLLYIKAVLVGKHDDASSLLALIKLFTDSDLHVLLNILKAIYLPYETFKQRNGQMDRVVLSDKIAGLDLRGVTTRIIGVLGVELNEMVRRMEESVPLVILLLEAAAERCINFVGGSEADELIHVLDDTLQK</sequence>
<evidence type="ECO:0000256" key="8">
    <source>
        <dbReference type="ARBA" id="ARBA00031345"/>
    </source>
</evidence>
<evidence type="ECO:0000256" key="7">
    <source>
        <dbReference type="ARBA" id="ARBA00023136"/>
    </source>
</evidence>
<dbReference type="Pfam" id="PF10191">
    <property type="entry name" value="COG7"/>
    <property type="match status" value="1"/>
</dbReference>
<name>A0AAD2EFS8_9LAMI</name>
<dbReference type="GO" id="GO:0017119">
    <property type="term" value="C:Golgi transport complex"/>
    <property type="evidence" value="ECO:0007669"/>
    <property type="project" value="InterPro"/>
</dbReference>
<evidence type="ECO:0000256" key="4">
    <source>
        <dbReference type="ARBA" id="ARBA00022448"/>
    </source>
</evidence>
<evidence type="ECO:0000256" key="1">
    <source>
        <dbReference type="ARBA" id="ARBA00004395"/>
    </source>
</evidence>
<dbReference type="Proteomes" id="UP000834106">
    <property type="component" value="Chromosome 22"/>
</dbReference>
<dbReference type="GO" id="GO:0007030">
    <property type="term" value="P:Golgi organization"/>
    <property type="evidence" value="ECO:0007669"/>
    <property type="project" value="TreeGrafter"/>
</dbReference>
<evidence type="ECO:0000256" key="6">
    <source>
        <dbReference type="ARBA" id="ARBA00023034"/>
    </source>
</evidence>
<dbReference type="GO" id="GO:0000139">
    <property type="term" value="C:Golgi membrane"/>
    <property type="evidence" value="ECO:0007669"/>
    <property type="project" value="UniProtKB-SubCell"/>
</dbReference>
<keyword evidence="4" id="KW-0813">Transport</keyword>
<keyword evidence="10" id="KW-1185">Reference proteome</keyword>
<dbReference type="PANTHER" id="PTHR21443:SF0">
    <property type="entry name" value="CONSERVED OLIGOMERIC GOLGI COMPLEX SUBUNIT 7"/>
    <property type="match status" value="1"/>
</dbReference>
<proteinExistence type="inferred from homology"/>
<gene>
    <name evidence="9" type="ORF">FPE_LOCUS33966</name>
</gene>